<keyword evidence="2" id="KW-0812">Transmembrane</keyword>
<comment type="caution">
    <text evidence="3">The sequence shown here is derived from an EMBL/GenBank/DDBJ whole genome shotgun (WGS) entry which is preliminary data.</text>
</comment>
<feature type="compositionally biased region" description="Polar residues" evidence="1">
    <location>
        <begin position="275"/>
        <end position="285"/>
    </location>
</feature>
<feature type="compositionally biased region" description="Low complexity" evidence="1">
    <location>
        <begin position="788"/>
        <end position="814"/>
    </location>
</feature>
<feature type="compositionally biased region" description="Low complexity" evidence="1">
    <location>
        <begin position="219"/>
        <end position="229"/>
    </location>
</feature>
<accession>A0A4Y9Z2J3</accession>
<feature type="compositionally biased region" description="Low complexity" evidence="1">
    <location>
        <begin position="718"/>
        <end position="734"/>
    </location>
</feature>
<feature type="compositionally biased region" description="Low complexity" evidence="1">
    <location>
        <begin position="644"/>
        <end position="657"/>
    </location>
</feature>
<evidence type="ECO:0000313" key="4">
    <source>
        <dbReference type="Proteomes" id="UP000298390"/>
    </source>
</evidence>
<proteinExistence type="predicted"/>
<feature type="compositionally biased region" description="Low complexity" evidence="1">
    <location>
        <begin position="695"/>
        <end position="711"/>
    </location>
</feature>
<feature type="compositionally biased region" description="Polar residues" evidence="1">
    <location>
        <begin position="408"/>
        <end position="426"/>
    </location>
</feature>
<protein>
    <submittedName>
        <fullName evidence="3">Uncharacterized protein</fullName>
    </submittedName>
</protein>
<evidence type="ECO:0000256" key="1">
    <source>
        <dbReference type="SAM" id="MobiDB-lite"/>
    </source>
</evidence>
<feature type="region of interest" description="Disordered" evidence="1">
    <location>
        <begin position="218"/>
        <end position="244"/>
    </location>
</feature>
<feature type="region of interest" description="Disordered" evidence="1">
    <location>
        <begin position="266"/>
        <end position="370"/>
    </location>
</feature>
<dbReference type="AlphaFoldDB" id="A0A4Y9Z2J3"/>
<evidence type="ECO:0000256" key="2">
    <source>
        <dbReference type="SAM" id="Phobius"/>
    </source>
</evidence>
<feature type="compositionally biased region" description="Basic and acidic residues" evidence="1">
    <location>
        <begin position="330"/>
        <end position="346"/>
    </location>
</feature>
<reference evidence="3 4" key="1">
    <citation type="submission" date="2019-01" db="EMBL/GenBank/DDBJ databases">
        <title>Genome sequencing of the rare red list fungi Fomitopsis rosea.</title>
        <authorList>
            <person name="Buettner E."/>
            <person name="Kellner H."/>
        </authorList>
    </citation>
    <scope>NUCLEOTIDE SEQUENCE [LARGE SCALE GENOMIC DNA]</scope>
    <source>
        <strain evidence="3 4">DSM 105464</strain>
    </source>
</reference>
<feature type="compositionally biased region" description="Low complexity" evidence="1">
    <location>
        <begin position="553"/>
        <end position="563"/>
    </location>
</feature>
<feature type="region of interest" description="Disordered" evidence="1">
    <location>
        <begin position="395"/>
        <end position="492"/>
    </location>
</feature>
<organism evidence="3 4">
    <name type="scientific">Rhodofomes roseus</name>
    <dbReference type="NCBI Taxonomy" id="34475"/>
    <lineage>
        <taxon>Eukaryota</taxon>
        <taxon>Fungi</taxon>
        <taxon>Dikarya</taxon>
        <taxon>Basidiomycota</taxon>
        <taxon>Agaricomycotina</taxon>
        <taxon>Agaricomycetes</taxon>
        <taxon>Polyporales</taxon>
        <taxon>Rhodofomes</taxon>
    </lineage>
</organism>
<feature type="region of interest" description="Disordered" evidence="1">
    <location>
        <begin position="534"/>
        <end position="758"/>
    </location>
</feature>
<feature type="transmembrane region" description="Helical" evidence="2">
    <location>
        <begin position="143"/>
        <end position="162"/>
    </location>
</feature>
<dbReference type="Proteomes" id="UP000298390">
    <property type="component" value="Unassembled WGS sequence"/>
</dbReference>
<evidence type="ECO:0000313" key="3">
    <source>
        <dbReference type="EMBL" id="TFY67579.1"/>
    </source>
</evidence>
<feature type="compositionally biased region" description="Low complexity" evidence="1">
    <location>
        <begin position="395"/>
        <end position="407"/>
    </location>
</feature>
<gene>
    <name evidence="3" type="ORF">EVJ58_g1544</name>
</gene>
<dbReference type="EMBL" id="SEKV01000050">
    <property type="protein sequence ID" value="TFY67579.1"/>
    <property type="molecule type" value="Genomic_DNA"/>
</dbReference>
<name>A0A4Y9Z2J3_9APHY</name>
<feature type="region of interest" description="Disordered" evidence="1">
    <location>
        <begin position="779"/>
        <end position="817"/>
    </location>
</feature>
<feature type="compositionally biased region" description="Low complexity" evidence="1">
    <location>
        <begin position="427"/>
        <end position="437"/>
    </location>
</feature>
<keyword evidence="2" id="KW-0472">Membrane</keyword>
<keyword evidence="2" id="KW-1133">Transmembrane helix</keyword>
<sequence>MFELKLLLQSVIVLFLGAVNMEIFVPSFNRTVYKTTLQKADTVRKLLSGSFRPAPTANATPIVNATSTMDATPTMNAIPTWTLFPEVTTPAAAYDQCACPAPLAGLQPSLDSELYNATIEPTEEVRHMWRSPVTQVQSLDTETTVLCIIGFTLVLIVAFVLVKYARAPIDVPAQYLRQSHSVYDDLVDPEARPSSYLLKSPGPEFQLEYEVKASPFTSAAIPPNTQTPPIATPAPASPLDASGNIEADRTKSEFLPDNVIGLLIHRHEPAGTRPSRASSPATTDESLVHSLVSSPAIGKEHDDSNVSGPDEIAATSSTAADMVDEDSEDEFHYPEAEPEEEFHYPEAEPEEDEFHYPGAEQEDSANTTRDLIGNAIAEVRRLSEAILEAERSGALLSASLNPSAPASDSTRGCSMVSSNPTPASEQASSASCTSAPPTIDPNPTLPTKTELVGEPSRERHHEYGLATSQREPEEAGARHDKKTARPSAVNTTASRAVRPAEVIYATPGFDFARIWDLLQAARASYVTDAITRGRSRGAMPDSGRQSRVEPRRSASMPPSMPSREYGWNGNVQAPARTPAVSNTSLAVPSRGDGLNQSDDAPARPHLDSDNSPLMPTSSPPKALVDLNESIHAHAPAPAPTPQAVDSDSVPSSPSRGPDSVDESIQIPAPAPLDVNGPTPTPTPSTDCGLNKSIHASTSAPSSDSSSSPSTPARRRGLSASSYASARPDADSPSSPSVPPRGLDSSENTQPPASGSLKVDTDSSFARAFNAMLIHNQNLNAPARTPDDSNSSPSPARPLASADAHGSPSPSSGLDSSERIGAPAALQAGVITGATDTSTADTTDDGRKCGAGIISQLVDISWGALKLHVIYGLERR</sequence>